<evidence type="ECO:0000313" key="2">
    <source>
        <dbReference type="Proteomes" id="UP000286806"/>
    </source>
</evidence>
<keyword evidence="2" id="KW-1185">Reference proteome</keyword>
<sequence>MKNNINLPPLAYQKSPSFAFYIEPDENVPISNAEFLDGFVRFGAWMRYVQAYQYVQMRAQTEDSFERLIATSGFYSVYGAAIEDIASTMLSWMCWNRYPEMRLADILYLTSFGRDSRAKPSVEYIENLISQIHDEKRQKIDTNVFAESLKLTGAVNTLWMMGLKWKPIPSVKIARTESELDFWGKLPAAIDAAIAILTCNTTKCMGSVYNKIKHGPQLSVINIVDYFEKFGSKDALDRLTRNLSSRKNHPETLRILFEGSRTKNEPGGHAPVNLFLNDDLADVETIFARPLTDLVKPIWLVGMWLRKIHFSKNFDGLPKVVQEAEDFAWEVRAKISSSEALYAASCHEHY</sequence>
<evidence type="ECO:0000313" key="1">
    <source>
        <dbReference type="EMBL" id="GBL45921.1"/>
    </source>
</evidence>
<reference evidence="1 2" key="1">
    <citation type="journal article" date="2019" name="Front. Microbiol.">
        <title>Genomes of Neutrophilic Sulfur-Oxidizing Chemolithoautotrophs Representing 9 Proteobacterial Species From 8 Genera.</title>
        <authorList>
            <person name="Watanabe T."/>
            <person name="Kojima H."/>
            <person name="Umezawa K."/>
            <person name="Hori C."/>
            <person name="Takasuka T.E."/>
            <person name="Kato Y."/>
            <person name="Fukui M."/>
        </authorList>
    </citation>
    <scope>NUCLEOTIDE SEQUENCE [LARGE SCALE GENOMIC DNA]</scope>
    <source>
        <strain evidence="1 2">TTN</strain>
    </source>
</reference>
<proteinExistence type="predicted"/>
<name>A0A401JE35_9PROT</name>
<dbReference type="AlphaFoldDB" id="A0A401JE35"/>
<gene>
    <name evidence="1" type="ORF">SFMTTN_1732</name>
</gene>
<organism evidence="1 2">
    <name type="scientific">Sulfuriferula multivorans</name>
    <dbReference type="NCBI Taxonomy" id="1559896"/>
    <lineage>
        <taxon>Bacteria</taxon>
        <taxon>Pseudomonadati</taxon>
        <taxon>Pseudomonadota</taxon>
        <taxon>Betaproteobacteria</taxon>
        <taxon>Nitrosomonadales</taxon>
        <taxon>Sulfuricellaceae</taxon>
        <taxon>Sulfuriferula</taxon>
    </lineage>
</organism>
<dbReference type="Proteomes" id="UP000286806">
    <property type="component" value="Unassembled WGS sequence"/>
</dbReference>
<dbReference type="RefSeq" id="WP_124704729.1">
    <property type="nucleotide sequence ID" value="NZ_BGOW01000015.1"/>
</dbReference>
<dbReference type="EMBL" id="BGOW01000015">
    <property type="protein sequence ID" value="GBL45921.1"/>
    <property type="molecule type" value="Genomic_DNA"/>
</dbReference>
<comment type="caution">
    <text evidence="1">The sequence shown here is derived from an EMBL/GenBank/DDBJ whole genome shotgun (WGS) entry which is preliminary data.</text>
</comment>
<protein>
    <submittedName>
        <fullName evidence="1">Uncharacterized protein</fullName>
    </submittedName>
</protein>
<accession>A0A401JE35</accession>